<evidence type="ECO:0000313" key="2">
    <source>
        <dbReference type="EMBL" id="QHT98606.1"/>
    </source>
</evidence>
<evidence type="ECO:0000259" key="1">
    <source>
        <dbReference type="PROSITE" id="PS50056"/>
    </source>
</evidence>
<proteinExistence type="predicted"/>
<organism evidence="2">
    <name type="scientific">viral metagenome</name>
    <dbReference type="NCBI Taxonomy" id="1070528"/>
    <lineage>
        <taxon>unclassified sequences</taxon>
        <taxon>metagenomes</taxon>
        <taxon>organismal metagenomes</taxon>
    </lineage>
</organism>
<dbReference type="AlphaFoldDB" id="A0A6C0J1U3"/>
<dbReference type="PANTHER" id="PTHR23339">
    <property type="entry name" value="TYROSINE SPECIFIC PROTEIN PHOSPHATASE AND DUAL SPECIFICITY PROTEIN PHOSPHATASE"/>
    <property type="match status" value="1"/>
</dbReference>
<dbReference type="Pfam" id="PF08719">
    <property type="entry name" value="NADAR"/>
    <property type="match status" value="1"/>
</dbReference>
<dbReference type="InterPro" id="IPR029021">
    <property type="entry name" value="Prot-tyrosine_phosphatase-like"/>
</dbReference>
<accession>A0A6C0J1U3</accession>
<dbReference type="CDD" id="cd15457">
    <property type="entry name" value="NADAR"/>
    <property type="match status" value="1"/>
</dbReference>
<dbReference type="InterPro" id="IPR012816">
    <property type="entry name" value="NADAR"/>
</dbReference>
<dbReference type="SUPFAM" id="SSF52799">
    <property type="entry name" value="(Phosphotyrosine protein) phosphatases II"/>
    <property type="match status" value="1"/>
</dbReference>
<dbReference type="SUPFAM" id="SSF143990">
    <property type="entry name" value="YbiA-like"/>
    <property type="match status" value="1"/>
</dbReference>
<dbReference type="NCBIfam" id="TIGR02464">
    <property type="entry name" value="ribofla_fusion"/>
    <property type="match status" value="1"/>
</dbReference>
<dbReference type="PROSITE" id="PS50056">
    <property type="entry name" value="TYR_PHOSPHATASE_2"/>
    <property type="match status" value="1"/>
</dbReference>
<name>A0A6C0J1U3_9ZZZZ</name>
<reference evidence="2" key="1">
    <citation type="journal article" date="2020" name="Nature">
        <title>Giant virus diversity and host interactions through global metagenomics.</title>
        <authorList>
            <person name="Schulz F."/>
            <person name="Roux S."/>
            <person name="Paez-Espino D."/>
            <person name="Jungbluth S."/>
            <person name="Walsh D.A."/>
            <person name="Denef V.J."/>
            <person name="McMahon K.D."/>
            <person name="Konstantinidis K.T."/>
            <person name="Eloe-Fadrosh E.A."/>
            <person name="Kyrpides N.C."/>
            <person name="Woyke T."/>
        </authorList>
    </citation>
    <scope>NUCLEOTIDE SEQUENCE</scope>
    <source>
        <strain evidence="2">GVMAG-M-3300025676-16</strain>
    </source>
</reference>
<dbReference type="InterPro" id="IPR037238">
    <property type="entry name" value="YbiA-like_sf"/>
</dbReference>
<sequence>MDKTSYFIKDKALFGSYPTQEGIKELEENGVRYFVNLTFDTERKIVPYTTQYNLIRYSIKDMSVPTDWCSFTKFILHICNIIKSSDKEDKILVHCKGGHGRSGTVVACIICHLFNTTPSEALDWTKISHSKRLTMRDKWRKLGAPQTPEQKKFVYKFFQPLNFYRAYMSGYTAGFSNFSNHKVKYNGVTFPTSEAAIQAYKNPFDLNYVESQVNANSPIVSKNLGRKIKVRQDWLEVCIDIMYEILLNKFNQNKYLIPILTNTGLRPIIQHTRGDGFWGDGLAEDGQNNLGKCLDKLRMYYYEQS</sequence>
<dbReference type="InterPro" id="IPR000387">
    <property type="entry name" value="Tyr_Pase_dom"/>
</dbReference>
<protein>
    <recommendedName>
        <fullName evidence="1">Tyrosine specific protein phosphatases domain-containing protein</fullName>
    </recommendedName>
</protein>
<dbReference type="PROSITE" id="PS00383">
    <property type="entry name" value="TYR_PHOSPHATASE_1"/>
    <property type="match status" value="1"/>
</dbReference>
<feature type="domain" description="Tyrosine specific protein phosphatases" evidence="1">
    <location>
        <begin position="72"/>
        <end position="152"/>
    </location>
</feature>
<dbReference type="Pfam" id="PF22785">
    <property type="entry name" value="Tc-R-P"/>
    <property type="match status" value="1"/>
</dbReference>
<dbReference type="InterPro" id="IPR016130">
    <property type="entry name" value="Tyr_Pase_AS"/>
</dbReference>
<dbReference type="InterPro" id="IPR050561">
    <property type="entry name" value="PTP"/>
</dbReference>
<dbReference type="CDD" id="cd14494">
    <property type="entry name" value="PTP_DSP_cys"/>
    <property type="match status" value="1"/>
</dbReference>
<dbReference type="Gene3D" id="1.10.357.40">
    <property type="entry name" value="YbiA-like"/>
    <property type="match status" value="1"/>
</dbReference>
<dbReference type="EMBL" id="MN740294">
    <property type="protein sequence ID" value="QHT98606.1"/>
    <property type="molecule type" value="Genomic_DNA"/>
</dbReference>
<dbReference type="InterPro" id="IPR003595">
    <property type="entry name" value="Tyr_Pase_cat"/>
</dbReference>
<dbReference type="SMART" id="SM00404">
    <property type="entry name" value="PTPc_motif"/>
    <property type="match status" value="1"/>
</dbReference>
<dbReference type="Gene3D" id="3.90.190.10">
    <property type="entry name" value="Protein tyrosine phosphatase superfamily"/>
    <property type="match status" value="1"/>
</dbReference>